<evidence type="ECO:0000313" key="7">
    <source>
        <dbReference type="Proteomes" id="UP000005316"/>
    </source>
</evidence>
<dbReference type="PROSITE" id="PS50975">
    <property type="entry name" value="ATP_GRASP"/>
    <property type="match status" value="1"/>
</dbReference>
<dbReference type="eggNOG" id="COG0027">
    <property type="taxonomic scope" value="Bacteria"/>
</dbReference>
<dbReference type="Proteomes" id="UP000005316">
    <property type="component" value="Unassembled WGS sequence"/>
</dbReference>
<dbReference type="OrthoDB" id="9803907at2"/>
<evidence type="ECO:0000256" key="4">
    <source>
        <dbReference type="PROSITE-ProRule" id="PRU00409"/>
    </source>
</evidence>
<accession>F9DNM6</accession>
<keyword evidence="3 4" id="KW-0067">ATP-binding</keyword>
<name>F9DNM6_9BACL</name>
<evidence type="ECO:0000259" key="5">
    <source>
        <dbReference type="PROSITE" id="PS50975"/>
    </source>
</evidence>
<feature type="domain" description="ATP-grasp" evidence="5">
    <location>
        <begin position="107"/>
        <end position="304"/>
    </location>
</feature>
<dbReference type="GO" id="GO:0016874">
    <property type="term" value="F:ligase activity"/>
    <property type="evidence" value="ECO:0007669"/>
    <property type="project" value="UniProtKB-KW"/>
</dbReference>
<dbReference type="HOGENOM" id="CLU_029016_5_1_9"/>
<dbReference type="PANTHER" id="PTHR43585">
    <property type="entry name" value="FUMIPYRROLE BIOSYNTHESIS PROTEIN C"/>
    <property type="match status" value="1"/>
</dbReference>
<evidence type="ECO:0000256" key="3">
    <source>
        <dbReference type="ARBA" id="ARBA00022840"/>
    </source>
</evidence>
<dbReference type="Gene3D" id="3.30.470.20">
    <property type="entry name" value="ATP-grasp fold, B domain"/>
    <property type="match status" value="1"/>
</dbReference>
<dbReference type="InterPro" id="IPR052032">
    <property type="entry name" value="ATP-dep_AA_Ligase"/>
</dbReference>
<comment type="caution">
    <text evidence="6">The sequence shown here is derived from an EMBL/GenBank/DDBJ whole genome shotgun (WGS) entry which is preliminary data.</text>
</comment>
<sequence>MKKVMFLGGDAHQVSAIQYAKKQGYYTILCDYLEDNLGKFHSDEFHCVSTTAKQSILEIAEQLNIDGIVAFAPNAALETAAYVGEKMNLPFYSTETVLLLSNKSLFREFLKDNGFNYPKSKSFTSLEDTVGKLNDFQFPLIIKPVDSSGSRGIVRVDHMDEIEQAFENALLKSRTKAVIIEEYIEMTHECVIGGDIVVMDGEIRYFGIINGHRDVENNPCIPLGNSYPAIIENEKVVLVRQEIQKVINLLEIKFGAMNIDVVFGENERPYIIEINARNGGNMVSSLLKKATGVDLVALSVEMAVNNRDYRFTENLTNLYFSTYYVRSYERGRLKSIALNDQVKENIIKKYMYKTYGDEVDVFDGLDKIIGIYLLKFKDLNDMKNKMDHMDQYIDVQVVS</sequence>
<dbReference type="Pfam" id="PF02655">
    <property type="entry name" value="ATP-grasp_3"/>
    <property type="match status" value="1"/>
</dbReference>
<evidence type="ECO:0000256" key="1">
    <source>
        <dbReference type="ARBA" id="ARBA00022598"/>
    </source>
</evidence>
<reference evidence="6 7" key="1">
    <citation type="submission" date="2011-04" db="EMBL/GenBank/DDBJ databases">
        <authorList>
            <person name="Muzny D."/>
            <person name="Qin X."/>
            <person name="Deng J."/>
            <person name="Jiang H."/>
            <person name="Liu Y."/>
            <person name="Qu J."/>
            <person name="Song X.-Z."/>
            <person name="Zhang L."/>
            <person name="Thornton R."/>
            <person name="Coyle M."/>
            <person name="Francisco L."/>
            <person name="Jackson L."/>
            <person name="Javaid M."/>
            <person name="Korchina V."/>
            <person name="Kovar C."/>
            <person name="Mata R."/>
            <person name="Mathew T."/>
            <person name="Ngo R."/>
            <person name="Nguyen L."/>
            <person name="Nguyen N."/>
            <person name="Okwuonu G."/>
            <person name="Ongeri F."/>
            <person name="Pham C."/>
            <person name="Simmons D."/>
            <person name="Wilczek-Boney K."/>
            <person name="Hale W."/>
            <person name="Jakkamsetti A."/>
            <person name="Pham P."/>
            <person name="Ruth R."/>
            <person name="San Lucas F."/>
            <person name="Warren J."/>
            <person name="Zhang J."/>
            <person name="Zhao Z."/>
            <person name="Zhou C."/>
            <person name="Zhu D."/>
            <person name="Lee S."/>
            <person name="Bess C."/>
            <person name="Blankenburg K."/>
            <person name="Forbes L."/>
            <person name="Fu Q."/>
            <person name="Gubbala S."/>
            <person name="Hirani K."/>
            <person name="Jayaseelan J.C."/>
            <person name="Lara F."/>
            <person name="Munidasa M."/>
            <person name="Palculict T."/>
            <person name="Patil S."/>
            <person name="Pu L.-L."/>
            <person name="Saada N."/>
            <person name="Tang L."/>
            <person name="Weissenberger G."/>
            <person name="Zhu Y."/>
            <person name="Hemphill L."/>
            <person name="Shang Y."/>
            <person name="Youmans B."/>
            <person name="Ayvaz T."/>
            <person name="Ross M."/>
            <person name="Santibanez J."/>
            <person name="Aqrawi P."/>
            <person name="Gross S."/>
            <person name="Joshi V."/>
            <person name="Fowler G."/>
            <person name="Nazareth L."/>
            <person name="Reid J."/>
            <person name="Worley K."/>
            <person name="Petrosino J."/>
            <person name="Highlander S."/>
            <person name="Gibbs R."/>
        </authorList>
    </citation>
    <scope>NUCLEOTIDE SEQUENCE [LARGE SCALE GENOMIC DNA]</scope>
    <source>
        <strain evidence="6 7">2681</strain>
    </source>
</reference>
<dbReference type="EMBL" id="AFPZ01000013">
    <property type="protein sequence ID" value="EGQ27588.1"/>
    <property type="molecule type" value="Genomic_DNA"/>
</dbReference>
<evidence type="ECO:0000256" key="2">
    <source>
        <dbReference type="ARBA" id="ARBA00022741"/>
    </source>
</evidence>
<proteinExistence type="predicted"/>
<organism evidence="6 7">
    <name type="scientific">Sporosarcina newyorkensis 2681</name>
    <dbReference type="NCBI Taxonomy" id="1027292"/>
    <lineage>
        <taxon>Bacteria</taxon>
        <taxon>Bacillati</taxon>
        <taxon>Bacillota</taxon>
        <taxon>Bacilli</taxon>
        <taxon>Bacillales</taxon>
        <taxon>Caryophanaceae</taxon>
        <taxon>Sporosarcina</taxon>
    </lineage>
</organism>
<dbReference type="GO" id="GO:0046872">
    <property type="term" value="F:metal ion binding"/>
    <property type="evidence" value="ECO:0007669"/>
    <property type="project" value="InterPro"/>
</dbReference>
<dbReference type="GO" id="GO:0005524">
    <property type="term" value="F:ATP binding"/>
    <property type="evidence" value="ECO:0007669"/>
    <property type="project" value="UniProtKB-UniRule"/>
</dbReference>
<gene>
    <name evidence="6" type="ORF">HMPREF9372_0406</name>
</gene>
<dbReference type="RefSeq" id="WP_009497090.1">
    <property type="nucleotide sequence ID" value="NZ_GL982997.1"/>
</dbReference>
<keyword evidence="2 4" id="KW-0547">Nucleotide-binding</keyword>
<dbReference type="Gene3D" id="3.40.50.20">
    <property type="match status" value="1"/>
</dbReference>
<evidence type="ECO:0000313" key="6">
    <source>
        <dbReference type="EMBL" id="EGQ27588.1"/>
    </source>
</evidence>
<dbReference type="AlphaFoldDB" id="F9DNM6"/>
<dbReference type="InterPro" id="IPR013815">
    <property type="entry name" value="ATP_grasp_subdomain_1"/>
</dbReference>
<dbReference type="InterPro" id="IPR003806">
    <property type="entry name" value="ATP-grasp_PylC-type"/>
</dbReference>
<dbReference type="PANTHER" id="PTHR43585:SF2">
    <property type="entry name" value="ATP-GRASP ENZYME FSQD"/>
    <property type="match status" value="1"/>
</dbReference>
<dbReference type="InterPro" id="IPR011761">
    <property type="entry name" value="ATP-grasp"/>
</dbReference>
<dbReference type="Gene3D" id="3.30.1490.20">
    <property type="entry name" value="ATP-grasp fold, A domain"/>
    <property type="match status" value="1"/>
</dbReference>
<keyword evidence="1" id="KW-0436">Ligase</keyword>
<protein>
    <submittedName>
        <fullName evidence="6">Carbamoyl-phosphate-synthetase</fullName>
    </submittedName>
</protein>
<dbReference type="SUPFAM" id="SSF56059">
    <property type="entry name" value="Glutathione synthetase ATP-binding domain-like"/>
    <property type="match status" value="1"/>
</dbReference>